<dbReference type="InterPro" id="IPR001087">
    <property type="entry name" value="GDSL"/>
</dbReference>
<feature type="chain" id="PRO_5043609770" evidence="3">
    <location>
        <begin position="29"/>
        <end position="366"/>
    </location>
</feature>
<dbReference type="SUPFAM" id="SSF52266">
    <property type="entry name" value="SGNH hydrolase"/>
    <property type="match status" value="1"/>
</dbReference>
<evidence type="ECO:0000256" key="3">
    <source>
        <dbReference type="SAM" id="SignalP"/>
    </source>
</evidence>
<proteinExistence type="inferred from homology"/>
<keyword evidence="5" id="KW-1185">Reference proteome</keyword>
<reference evidence="4 5" key="1">
    <citation type="journal article" date="2023" name="G3 (Bethesda)">
        <title>A chromosome-length genome assembly and annotation of blackberry (Rubus argutus, cv. 'Hillquist').</title>
        <authorList>
            <person name="Bruna T."/>
            <person name="Aryal R."/>
            <person name="Dudchenko O."/>
            <person name="Sargent D.J."/>
            <person name="Mead D."/>
            <person name="Buti M."/>
            <person name="Cavallini A."/>
            <person name="Hytonen T."/>
            <person name="Andres J."/>
            <person name="Pham M."/>
            <person name="Weisz D."/>
            <person name="Mascagni F."/>
            <person name="Usai G."/>
            <person name="Natali L."/>
            <person name="Bassil N."/>
            <person name="Fernandez G.E."/>
            <person name="Lomsadze A."/>
            <person name="Armour M."/>
            <person name="Olukolu B."/>
            <person name="Poorten T."/>
            <person name="Britton C."/>
            <person name="Davik J."/>
            <person name="Ashrafi H."/>
            <person name="Aiden E.L."/>
            <person name="Borodovsky M."/>
            <person name="Worthington M."/>
        </authorList>
    </citation>
    <scope>NUCLEOTIDE SEQUENCE [LARGE SCALE GENOMIC DNA]</scope>
    <source>
        <strain evidence="4">PI 553951</strain>
    </source>
</reference>
<dbReference type="InterPro" id="IPR035669">
    <property type="entry name" value="SGNH_plant_lipase-like"/>
</dbReference>
<evidence type="ECO:0000313" key="5">
    <source>
        <dbReference type="Proteomes" id="UP001457282"/>
    </source>
</evidence>
<dbReference type="InterPro" id="IPR050592">
    <property type="entry name" value="GDSL_lipolytic_enzyme"/>
</dbReference>
<accession>A0AAW1W4I9</accession>
<evidence type="ECO:0000256" key="1">
    <source>
        <dbReference type="ARBA" id="ARBA00008668"/>
    </source>
</evidence>
<sequence length="366" mass="40128">MEHKNTVIFTLLFSLAMTLITLPSPTNATSPSVSALFAFGDSTVDSGMNNVLTPLVRCDHPPYGRDLPGHVPTGRYSNGKIATDFMASNLGLKDLLPAYLDPKLTDFDLLTGVSFASGASGLDDLTLKLSHAFSMGKQLEYFDEGVERMKRTVGEKNGSEIVENALFVISVGTNDLILNLYEFPVTERKTQFTSTDQYSEFLLQRLGSFIEALYRRGARRFMVAGLPPIGCLPLQQTVGGIIDLRPQRVCVTQQNIDSETYNSKLQALLSSLQTTLLPGSKLAYFDIYSPIMDMFNNPAKYGFVETDEGCCGTGKVELGPLCTRLSPTCPDAAKYLFWDAVHPTEAAFFAIADFALKTVLRYLVAS</sequence>
<dbReference type="CDD" id="cd01837">
    <property type="entry name" value="SGNH_plant_lipase_like"/>
    <property type="match status" value="1"/>
</dbReference>
<dbReference type="AlphaFoldDB" id="A0AAW1W4I9"/>
<dbReference type="Pfam" id="PF00657">
    <property type="entry name" value="Lipase_GDSL"/>
    <property type="match status" value="1"/>
</dbReference>
<dbReference type="PANTHER" id="PTHR45642:SF139">
    <property type="entry name" value="SGNH HYDROLASE-TYPE ESTERASE DOMAIN-CONTAINING PROTEIN"/>
    <property type="match status" value="1"/>
</dbReference>
<feature type="signal peptide" evidence="3">
    <location>
        <begin position="1"/>
        <end position="28"/>
    </location>
</feature>
<dbReference type="PANTHER" id="PTHR45642">
    <property type="entry name" value="GDSL ESTERASE/LIPASE EXL3"/>
    <property type="match status" value="1"/>
</dbReference>
<dbReference type="GO" id="GO:0016788">
    <property type="term" value="F:hydrolase activity, acting on ester bonds"/>
    <property type="evidence" value="ECO:0007669"/>
    <property type="project" value="InterPro"/>
</dbReference>
<gene>
    <name evidence="4" type="ORF">M0R45_037572</name>
</gene>
<dbReference type="Gene3D" id="3.40.50.1110">
    <property type="entry name" value="SGNH hydrolase"/>
    <property type="match status" value="1"/>
</dbReference>
<name>A0AAW1W4I9_RUBAR</name>
<comment type="caution">
    <text evidence="4">The sequence shown here is derived from an EMBL/GenBank/DDBJ whole genome shotgun (WGS) entry which is preliminary data.</text>
</comment>
<comment type="similarity">
    <text evidence="1">Belongs to the 'GDSL' lipolytic enzyme family.</text>
</comment>
<protein>
    <submittedName>
        <fullName evidence="4">Uncharacterized protein</fullName>
    </submittedName>
</protein>
<evidence type="ECO:0000313" key="4">
    <source>
        <dbReference type="EMBL" id="KAK9913763.1"/>
    </source>
</evidence>
<dbReference type="EMBL" id="JBEDUW010000007">
    <property type="protein sequence ID" value="KAK9913763.1"/>
    <property type="molecule type" value="Genomic_DNA"/>
</dbReference>
<evidence type="ECO:0000256" key="2">
    <source>
        <dbReference type="ARBA" id="ARBA00022729"/>
    </source>
</evidence>
<keyword evidence="2 3" id="KW-0732">Signal</keyword>
<dbReference type="InterPro" id="IPR036514">
    <property type="entry name" value="SGNH_hydro_sf"/>
</dbReference>
<dbReference type="Proteomes" id="UP001457282">
    <property type="component" value="Unassembled WGS sequence"/>
</dbReference>
<organism evidence="4 5">
    <name type="scientific">Rubus argutus</name>
    <name type="common">Southern blackberry</name>
    <dbReference type="NCBI Taxonomy" id="59490"/>
    <lineage>
        <taxon>Eukaryota</taxon>
        <taxon>Viridiplantae</taxon>
        <taxon>Streptophyta</taxon>
        <taxon>Embryophyta</taxon>
        <taxon>Tracheophyta</taxon>
        <taxon>Spermatophyta</taxon>
        <taxon>Magnoliopsida</taxon>
        <taxon>eudicotyledons</taxon>
        <taxon>Gunneridae</taxon>
        <taxon>Pentapetalae</taxon>
        <taxon>rosids</taxon>
        <taxon>fabids</taxon>
        <taxon>Rosales</taxon>
        <taxon>Rosaceae</taxon>
        <taxon>Rosoideae</taxon>
        <taxon>Rosoideae incertae sedis</taxon>
        <taxon>Rubus</taxon>
    </lineage>
</organism>